<dbReference type="Pfam" id="PF26607">
    <property type="entry name" value="DUF8189"/>
    <property type="match status" value="1"/>
</dbReference>
<comment type="caution">
    <text evidence="2">The sequence shown here is derived from an EMBL/GenBank/DDBJ whole genome shotgun (WGS) entry which is preliminary data.</text>
</comment>
<protein>
    <recommendedName>
        <fullName evidence="1">PLL-like beta propeller domain-containing protein</fullName>
    </recommendedName>
</protein>
<reference evidence="2 3" key="1">
    <citation type="submission" date="2023-04" db="EMBL/GenBank/DDBJ databases">
        <title>A novel species of the genus Streptomyces: Streptomyces pakalii sp. nov. isolated from a Mexican soil jungle.</title>
        <authorList>
            <person name="Chavez-Hernandez M.A."/>
            <person name="Ortiz-Alvarez J."/>
            <person name="Villa-Tanaca L."/>
            <person name="Hernandez-Rodriguez C."/>
        </authorList>
    </citation>
    <scope>NUCLEOTIDE SEQUENCE [LARGE SCALE GENOMIC DNA]</scope>
    <source>
        <strain evidence="2 3">ENCB-J15</strain>
    </source>
</reference>
<feature type="domain" description="PLL-like beta propeller" evidence="1">
    <location>
        <begin position="109"/>
        <end position="207"/>
    </location>
</feature>
<dbReference type="InterPro" id="IPR058502">
    <property type="entry name" value="PLL-like_beta-prop"/>
</dbReference>
<evidence type="ECO:0000313" key="2">
    <source>
        <dbReference type="EMBL" id="MDJ1639990.1"/>
    </source>
</evidence>
<organism evidence="2 3">
    <name type="scientific">Streptomyces pakalii</name>
    <dbReference type="NCBI Taxonomy" id="3036494"/>
    <lineage>
        <taxon>Bacteria</taxon>
        <taxon>Bacillati</taxon>
        <taxon>Actinomycetota</taxon>
        <taxon>Actinomycetes</taxon>
        <taxon>Kitasatosporales</taxon>
        <taxon>Streptomycetaceae</taxon>
        <taxon>Streptomyces</taxon>
    </lineage>
</organism>
<evidence type="ECO:0000313" key="3">
    <source>
        <dbReference type="Proteomes" id="UP001237194"/>
    </source>
</evidence>
<dbReference type="Gene3D" id="2.120.10.70">
    <property type="entry name" value="Fucose-specific lectin"/>
    <property type="match status" value="1"/>
</dbReference>
<sequence>MLERTVRPDSAIAPAAPGPVGIWFAGGRDGRLAVYAPCEGGLRRWTEVRPGSQDWGRPVLVPVRGLTHLSVTQDANAYVHFVGRRELRKPDGRTVVDIVYAIQYQPGRPVSGWRSLGNPHKGTEAAALLGEPSVVVTASGMVHIFVRNADGGLALRREQSDGKWRGWDDRGEAGITSALAAIALGSGRIELFATTVEGVLHWSQQSAGGALGHGRPARVAALPGSLAALETGPDRPTFYWTDPDGHGVVAYRAGAWPVALGGIPGEGPHSALRALLDGYDCTVLAHRGAGGTAVVGVGVTEDEGNGVWWSDTGVPCLASPALALDAWGRVVVAVAGQDGAVEVARQTDGPGLTLSEWRRL</sequence>
<gene>
    <name evidence="2" type="ORF">P5W92_06145</name>
</gene>
<accession>A0ABT7D2F6</accession>
<evidence type="ECO:0000259" key="1">
    <source>
        <dbReference type="Pfam" id="PF26607"/>
    </source>
</evidence>
<dbReference type="Proteomes" id="UP001237194">
    <property type="component" value="Unassembled WGS sequence"/>
</dbReference>
<name>A0ABT7D2F6_9ACTN</name>
<proteinExistence type="predicted"/>
<dbReference type="RefSeq" id="WP_283891890.1">
    <property type="nucleotide sequence ID" value="NZ_JARWAF010000002.1"/>
</dbReference>
<dbReference type="SUPFAM" id="SSF89372">
    <property type="entry name" value="Fucose-specific lectin"/>
    <property type="match status" value="1"/>
</dbReference>
<keyword evidence="3" id="KW-1185">Reference proteome</keyword>
<dbReference type="EMBL" id="JARWAF010000002">
    <property type="protein sequence ID" value="MDJ1639990.1"/>
    <property type="molecule type" value="Genomic_DNA"/>
</dbReference>